<dbReference type="Pfam" id="PF05065">
    <property type="entry name" value="Phage_capsid"/>
    <property type="match status" value="1"/>
</dbReference>
<keyword evidence="3" id="KW-0645">Protease</keyword>
<dbReference type="GO" id="GO:0006508">
    <property type="term" value="P:proteolysis"/>
    <property type="evidence" value="ECO:0007669"/>
    <property type="project" value="UniProtKB-KW"/>
</dbReference>
<dbReference type="SUPFAM" id="SSF56563">
    <property type="entry name" value="Major capsid protein gp5"/>
    <property type="match status" value="1"/>
</dbReference>
<sequence>MSKTTGTNSRAPDTAQMQQLQRSMSFERQTVDADKRTVEVAFSSEEPVQRWFGEEILSHEPGACDLSRLNGGAAVLFNHKWDDLIGVVEKAWVDADKKGRALVRFGNSARAQEKFQDVQDGILRHISVGYQIRALNCENPDAKADEEPRYRATDWLPYEISFVTVPADTSVGVGRTLPEPPQTASAQPENSDKGKRNMNQENENTVPAVAAGAPADTGAAERGAQDERKRVAELLAIGRAYAAHGGIEAAEQVIKDGGDEAQLRAAIMEKMRTQPTATANDIGMSDNEQREYSLLRAMNAAATGKWDEAGLEREVSEAIGKQQGRTATGFFIPTDLLAAAGSRAYSKGTPANGGYTVANDLRPDLFIDLLRNRLAVAQLGATVLDGLVGDITIPKQLTGNSVSWVDENGEDSGSNATFGQIALKPKTVTANTELSRRFMLQSSLSAEQFARNELINAMMLGIDLAAITGSGSNNQPTGILNTTGIGAVAIGTNGGELEWKHIVALETAIAAENADLGNLAYLTNTKVRGHLKTKLKAANVPGYIWQDGDTPLNGYRCAVSNQVPSNLTKGTATKCSPLMFGNWADLLIAHWGVLDVIVDPYTQSKKGALVITVLQDVDIAVRHAESFAAIKDVVV</sequence>
<feature type="region of interest" description="Disordered" evidence="5">
    <location>
        <begin position="1"/>
        <end position="25"/>
    </location>
</feature>
<gene>
    <name evidence="8" type="ORF">A7Q00_03640</name>
</gene>
<evidence type="ECO:0000256" key="4">
    <source>
        <dbReference type="ARBA" id="ARBA00022801"/>
    </source>
</evidence>
<feature type="region of interest" description="Disordered" evidence="5">
    <location>
        <begin position="170"/>
        <end position="225"/>
    </location>
</feature>
<evidence type="ECO:0000256" key="2">
    <source>
        <dbReference type="ARBA" id="ARBA00022612"/>
    </source>
</evidence>
<dbReference type="NCBIfam" id="TIGR01554">
    <property type="entry name" value="major_cap_HK97"/>
    <property type="match status" value="1"/>
</dbReference>
<reference evidence="9" key="1">
    <citation type="submission" date="2016-05" db="EMBL/GenBank/DDBJ databases">
        <title>Draft genome of Corynebacterium afermentans subsp. afermentans LCDC 88199T.</title>
        <authorList>
            <person name="Bernier A.-M."/>
            <person name="Bernard K."/>
        </authorList>
    </citation>
    <scope>NUCLEOTIDE SEQUENCE [LARGE SCALE GENOMIC DNA]</scope>
    <source>
        <strain evidence="9">NML130454</strain>
    </source>
</reference>
<dbReference type="STRING" id="1795832.A7Q00_03640"/>
<dbReference type="InterPro" id="IPR054613">
    <property type="entry name" value="Peptidase_S78_dom"/>
</dbReference>
<evidence type="ECO:0000256" key="3">
    <source>
        <dbReference type="ARBA" id="ARBA00022670"/>
    </source>
</evidence>
<evidence type="ECO:0000259" key="7">
    <source>
        <dbReference type="Pfam" id="PF05065"/>
    </source>
</evidence>
<dbReference type="InterPro" id="IPR024455">
    <property type="entry name" value="Phage_capsid"/>
</dbReference>
<dbReference type="EMBL" id="LXSQ01000009">
    <property type="protein sequence ID" value="OAM43890.1"/>
    <property type="molecule type" value="Genomic_DNA"/>
</dbReference>
<organism evidence="8 9">
    <name type="scientific">Eikenella halliae</name>
    <dbReference type="NCBI Taxonomy" id="1795832"/>
    <lineage>
        <taxon>Bacteria</taxon>
        <taxon>Pseudomonadati</taxon>
        <taxon>Pseudomonadota</taxon>
        <taxon>Betaproteobacteria</taxon>
        <taxon>Neisseriales</taxon>
        <taxon>Neisseriaceae</taxon>
        <taxon>Eikenella</taxon>
    </lineage>
</organism>
<dbReference type="Pfam" id="PF04586">
    <property type="entry name" value="Peptidase_S78"/>
    <property type="match status" value="1"/>
</dbReference>
<comment type="caution">
    <text evidence="8">The sequence shown here is derived from an EMBL/GenBank/DDBJ whole genome shotgun (WGS) entry which is preliminary data.</text>
</comment>
<comment type="subcellular location">
    <subcellularLocation>
        <location evidence="1">Virion</location>
    </subcellularLocation>
</comment>
<dbReference type="InterPro" id="IPR054612">
    <property type="entry name" value="Phage_capsid-like_C"/>
</dbReference>
<feature type="compositionally biased region" description="Low complexity" evidence="5">
    <location>
        <begin position="205"/>
        <end position="220"/>
    </location>
</feature>
<feature type="domain" description="Phage capsid-like C-terminal" evidence="7">
    <location>
        <begin position="353"/>
        <end position="631"/>
    </location>
</feature>
<dbReference type="AlphaFoldDB" id="A0A1B6W0F5"/>
<evidence type="ECO:0000256" key="1">
    <source>
        <dbReference type="ARBA" id="ARBA00004328"/>
    </source>
</evidence>
<keyword evidence="2" id="KW-1188">Viral release from host cell</keyword>
<name>A0A1B6W0F5_9NEIS</name>
<evidence type="ECO:0000256" key="5">
    <source>
        <dbReference type="SAM" id="MobiDB-lite"/>
    </source>
</evidence>
<protein>
    <submittedName>
        <fullName evidence="8">Major capsid protein</fullName>
    </submittedName>
</protein>
<keyword evidence="9" id="KW-1185">Reference proteome</keyword>
<dbReference type="Gene3D" id="3.30.2400.10">
    <property type="entry name" value="Major capsid protein gp5"/>
    <property type="match status" value="1"/>
</dbReference>
<dbReference type="RefSeq" id="WP_064089276.1">
    <property type="nucleotide sequence ID" value="NZ_LXSQ01000009.1"/>
</dbReference>
<dbReference type="Proteomes" id="UP000077726">
    <property type="component" value="Unassembled WGS sequence"/>
</dbReference>
<evidence type="ECO:0000313" key="9">
    <source>
        <dbReference type="Proteomes" id="UP000077726"/>
    </source>
</evidence>
<feature type="domain" description="Prohead serine protease" evidence="6">
    <location>
        <begin position="61"/>
        <end position="168"/>
    </location>
</feature>
<keyword evidence="4" id="KW-0378">Hydrolase</keyword>
<proteinExistence type="predicted"/>
<evidence type="ECO:0000259" key="6">
    <source>
        <dbReference type="Pfam" id="PF04586"/>
    </source>
</evidence>
<dbReference type="GO" id="GO:0008233">
    <property type="term" value="F:peptidase activity"/>
    <property type="evidence" value="ECO:0007669"/>
    <property type="project" value="UniProtKB-KW"/>
</dbReference>
<evidence type="ECO:0000313" key="8">
    <source>
        <dbReference type="EMBL" id="OAM43890.1"/>
    </source>
</evidence>
<accession>A0A1B6W0F5</accession>
<dbReference type="OrthoDB" id="9806592at2"/>